<keyword evidence="2" id="KW-1185">Reference proteome</keyword>
<dbReference type="EMBL" id="VXIV02002298">
    <property type="protein sequence ID" value="KAF6026330.1"/>
    <property type="molecule type" value="Genomic_DNA"/>
</dbReference>
<sequence length="68" mass="8009">MQISRDSCMHKPRPCMSESRPQGILLFLLHTYIIFATTELCETSCIKYVEDEDYDINLDEMFDQARES</sequence>
<evidence type="ECO:0000313" key="1">
    <source>
        <dbReference type="EMBL" id="KAF6026330.1"/>
    </source>
</evidence>
<name>A0A7J7JJ69_BUGNE</name>
<reference evidence="1" key="1">
    <citation type="submission" date="2020-06" db="EMBL/GenBank/DDBJ databases">
        <title>Draft genome of Bugula neritina, a colonial animal packing powerful symbionts and potential medicines.</title>
        <authorList>
            <person name="Rayko M."/>
        </authorList>
    </citation>
    <scope>NUCLEOTIDE SEQUENCE [LARGE SCALE GENOMIC DNA]</scope>
    <source>
        <strain evidence="1">Kwan_BN1</strain>
    </source>
</reference>
<proteinExistence type="predicted"/>
<organism evidence="1 2">
    <name type="scientific">Bugula neritina</name>
    <name type="common">Brown bryozoan</name>
    <name type="synonym">Sertularia neritina</name>
    <dbReference type="NCBI Taxonomy" id="10212"/>
    <lineage>
        <taxon>Eukaryota</taxon>
        <taxon>Metazoa</taxon>
        <taxon>Spiralia</taxon>
        <taxon>Lophotrochozoa</taxon>
        <taxon>Bryozoa</taxon>
        <taxon>Gymnolaemata</taxon>
        <taxon>Cheilostomatida</taxon>
        <taxon>Flustrina</taxon>
        <taxon>Buguloidea</taxon>
        <taxon>Bugulidae</taxon>
        <taxon>Bugula</taxon>
    </lineage>
</organism>
<evidence type="ECO:0000313" key="2">
    <source>
        <dbReference type="Proteomes" id="UP000593567"/>
    </source>
</evidence>
<dbReference type="Proteomes" id="UP000593567">
    <property type="component" value="Unassembled WGS sequence"/>
</dbReference>
<gene>
    <name evidence="1" type="ORF">EB796_015358</name>
</gene>
<comment type="caution">
    <text evidence="1">The sequence shown here is derived from an EMBL/GenBank/DDBJ whole genome shotgun (WGS) entry which is preliminary data.</text>
</comment>
<accession>A0A7J7JJ69</accession>
<dbReference type="AlphaFoldDB" id="A0A7J7JJ69"/>
<protein>
    <submittedName>
        <fullName evidence="1">Uncharacterized protein</fullName>
    </submittedName>
</protein>